<dbReference type="CDD" id="cd06170">
    <property type="entry name" value="LuxR_C_like"/>
    <property type="match status" value="1"/>
</dbReference>
<reference evidence="5 6" key="1">
    <citation type="submission" date="2016-03" db="EMBL/GenBank/DDBJ databases">
        <title>Draft genome sequence of Paenibacillus antarcticus CECT 5836.</title>
        <authorList>
            <person name="Shin S.-K."/>
            <person name="Yi H."/>
        </authorList>
    </citation>
    <scope>NUCLEOTIDE SEQUENCE [LARGE SCALE GENOMIC DNA]</scope>
    <source>
        <strain evidence="5 6">CECT 5836</strain>
    </source>
</reference>
<dbReference type="SMART" id="SM00421">
    <property type="entry name" value="HTH_LUXR"/>
    <property type="match status" value="1"/>
</dbReference>
<evidence type="ECO:0000313" key="5">
    <source>
        <dbReference type="EMBL" id="OAB40430.1"/>
    </source>
</evidence>
<dbReference type="InterPro" id="IPR000792">
    <property type="entry name" value="Tscrpt_reg_LuxR_C"/>
</dbReference>
<comment type="caution">
    <text evidence="5">The sequence shown here is derived from an EMBL/GenBank/DDBJ whole genome shotgun (WGS) entry which is preliminary data.</text>
</comment>
<dbReference type="SUPFAM" id="SSF46894">
    <property type="entry name" value="C-terminal effector domain of the bipartite response regulators"/>
    <property type="match status" value="1"/>
</dbReference>
<evidence type="ECO:0000256" key="1">
    <source>
        <dbReference type="ARBA" id="ARBA00023015"/>
    </source>
</evidence>
<dbReference type="Proteomes" id="UP000077355">
    <property type="component" value="Unassembled WGS sequence"/>
</dbReference>
<dbReference type="PRINTS" id="PR00038">
    <property type="entry name" value="HTHLUXR"/>
</dbReference>
<keyword evidence="3" id="KW-0804">Transcription</keyword>
<dbReference type="PROSITE" id="PS50043">
    <property type="entry name" value="HTH_LUXR_2"/>
    <property type="match status" value="1"/>
</dbReference>
<feature type="domain" description="HTH luxR-type" evidence="4">
    <location>
        <begin position="130"/>
        <end position="195"/>
    </location>
</feature>
<sequence>MPLIATKLRAFHLALPMGNETLLDDSSGSGFAVISDELEVLSTNPKADQWIEKLRLLEHIESNILPRPIRAVSIRALNITSESSAIAKACIRMSEGPYLVIRASRLNSFDGHIQLIISFEPASPADMLPIIAEAYGLTDREQHIVDGVIRGLSTKEVATNLHISAYTVQDHLKSIFTKSGVNSRRELIWQFHSRFS</sequence>
<evidence type="ECO:0000313" key="6">
    <source>
        <dbReference type="Proteomes" id="UP000077355"/>
    </source>
</evidence>
<dbReference type="Pfam" id="PF00196">
    <property type="entry name" value="GerE"/>
    <property type="match status" value="1"/>
</dbReference>
<dbReference type="Gene3D" id="1.10.10.10">
    <property type="entry name" value="Winged helix-like DNA-binding domain superfamily/Winged helix DNA-binding domain"/>
    <property type="match status" value="1"/>
</dbReference>
<dbReference type="AlphaFoldDB" id="A0A162PYG0"/>
<organism evidence="5 6">
    <name type="scientific">Paenibacillus antarcticus</name>
    <dbReference type="NCBI Taxonomy" id="253703"/>
    <lineage>
        <taxon>Bacteria</taxon>
        <taxon>Bacillati</taxon>
        <taxon>Bacillota</taxon>
        <taxon>Bacilli</taxon>
        <taxon>Bacillales</taxon>
        <taxon>Paenibacillaceae</taxon>
        <taxon>Paenibacillus</taxon>
    </lineage>
</organism>
<dbReference type="GO" id="GO:0006355">
    <property type="term" value="P:regulation of DNA-templated transcription"/>
    <property type="evidence" value="ECO:0007669"/>
    <property type="project" value="InterPro"/>
</dbReference>
<dbReference type="GO" id="GO:0003677">
    <property type="term" value="F:DNA binding"/>
    <property type="evidence" value="ECO:0007669"/>
    <property type="project" value="UniProtKB-KW"/>
</dbReference>
<dbReference type="EMBL" id="LVJI01000054">
    <property type="protein sequence ID" value="OAB40430.1"/>
    <property type="molecule type" value="Genomic_DNA"/>
</dbReference>
<evidence type="ECO:0000259" key="4">
    <source>
        <dbReference type="PROSITE" id="PS50043"/>
    </source>
</evidence>
<dbReference type="InterPro" id="IPR016032">
    <property type="entry name" value="Sig_transdc_resp-reg_C-effctor"/>
</dbReference>
<protein>
    <recommendedName>
        <fullName evidence="4">HTH luxR-type domain-containing protein</fullName>
    </recommendedName>
</protein>
<dbReference type="PANTHER" id="PTHR44688">
    <property type="entry name" value="DNA-BINDING TRANSCRIPTIONAL ACTIVATOR DEVR_DOSR"/>
    <property type="match status" value="1"/>
</dbReference>
<keyword evidence="2" id="KW-0238">DNA-binding</keyword>
<name>A0A162PYG0_9BACL</name>
<keyword evidence="1" id="KW-0805">Transcription regulation</keyword>
<dbReference type="PANTHER" id="PTHR44688:SF16">
    <property type="entry name" value="DNA-BINDING TRANSCRIPTIONAL ACTIVATOR DEVR_DOSR"/>
    <property type="match status" value="1"/>
</dbReference>
<dbReference type="InterPro" id="IPR036388">
    <property type="entry name" value="WH-like_DNA-bd_sf"/>
</dbReference>
<keyword evidence="6" id="KW-1185">Reference proteome</keyword>
<dbReference type="PROSITE" id="PS00622">
    <property type="entry name" value="HTH_LUXR_1"/>
    <property type="match status" value="1"/>
</dbReference>
<evidence type="ECO:0000256" key="2">
    <source>
        <dbReference type="ARBA" id="ARBA00023125"/>
    </source>
</evidence>
<evidence type="ECO:0000256" key="3">
    <source>
        <dbReference type="ARBA" id="ARBA00023163"/>
    </source>
</evidence>
<proteinExistence type="predicted"/>
<accession>A0A162PYG0</accession>
<gene>
    <name evidence="5" type="ORF">PBAT_24335</name>
</gene>